<dbReference type="Proteomes" id="UP001589836">
    <property type="component" value="Unassembled WGS sequence"/>
</dbReference>
<evidence type="ECO:0000259" key="2">
    <source>
        <dbReference type="Pfam" id="PF01895"/>
    </source>
</evidence>
<dbReference type="Gene3D" id="1.20.58.220">
    <property type="entry name" value="Phosphate transport system protein phou homolog 2, domain 2"/>
    <property type="match status" value="1"/>
</dbReference>
<comment type="similarity">
    <text evidence="1">Belongs to the PhoU family.</text>
</comment>
<proteinExistence type="inferred from homology"/>
<keyword evidence="1" id="KW-0592">Phosphate transport</keyword>
<comment type="subunit">
    <text evidence="1">Homodimer.</text>
</comment>
<dbReference type="PANTHER" id="PTHR42930">
    <property type="entry name" value="PHOSPHATE-SPECIFIC TRANSPORT SYSTEM ACCESSORY PROTEIN PHOU"/>
    <property type="match status" value="1"/>
</dbReference>
<comment type="caution">
    <text evidence="3">The sequence shown here is derived from an EMBL/GenBank/DDBJ whole genome shotgun (WGS) entry which is preliminary data.</text>
</comment>
<dbReference type="EMBL" id="JBHLTP010000010">
    <property type="protein sequence ID" value="MFC0524253.1"/>
    <property type="molecule type" value="Genomic_DNA"/>
</dbReference>
<keyword evidence="1" id="KW-0963">Cytoplasm</keyword>
<evidence type="ECO:0000313" key="4">
    <source>
        <dbReference type="Proteomes" id="UP001589836"/>
    </source>
</evidence>
<sequence length="218" mass="25321">METRLRFHNDLESLKNRVKVMASHTTEAFDQSMDALYERDLTKARSLIQRDEDLNQEETQIKEEAILLIAKQQPVASDLRRLLIAIQVASELERMADHAKNISKSTLHIGNQHSVQVPFHIRKMYTLASEMIEIAFKAFDNEDVTLARKLAQMDDEMDELYSNIIENLMQQSVQSKGDYPYIMQYGFVARYIERFADHITNIGEQVYYLVKGESKDLS</sequence>
<evidence type="ECO:0000313" key="3">
    <source>
        <dbReference type="EMBL" id="MFC0524253.1"/>
    </source>
</evidence>
<dbReference type="InterPro" id="IPR028366">
    <property type="entry name" value="PhoU"/>
</dbReference>
<keyword evidence="4" id="KW-1185">Reference proteome</keyword>
<organism evidence="3 4">
    <name type="scientific">Pontibacillus salicampi</name>
    <dbReference type="NCBI Taxonomy" id="1449801"/>
    <lineage>
        <taxon>Bacteria</taxon>
        <taxon>Bacillati</taxon>
        <taxon>Bacillota</taxon>
        <taxon>Bacilli</taxon>
        <taxon>Bacillales</taxon>
        <taxon>Bacillaceae</taxon>
        <taxon>Pontibacillus</taxon>
    </lineage>
</organism>
<reference evidence="3 4" key="1">
    <citation type="submission" date="2024-09" db="EMBL/GenBank/DDBJ databases">
        <authorList>
            <person name="Sun Q."/>
            <person name="Mori K."/>
        </authorList>
    </citation>
    <scope>NUCLEOTIDE SEQUENCE [LARGE SCALE GENOMIC DNA]</scope>
    <source>
        <strain evidence="3 4">NCAIM B.02529</strain>
    </source>
</reference>
<dbReference type="RefSeq" id="WP_377348045.1">
    <property type="nucleotide sequence ID" value="NZ_JBHLTP010000010.1"/>
</dbReference>
<feature type="domain" description="PhoU" evidence="2">
    <location>
        <begin position="20"/>
        <end position="105"/>
    </location>
</feature>
<evidence type="ECO:0000256" key="1">
    <source>
        <dbReference type="PIRNR" id="PIRNR003107"/>
    </source>
</evidence>
<dbReference type="InterPro" id="IPR038078">
    <property type="entry name" value="PhoU-like_sf"/>
</dbReference>
<dbReference type="SUPFAM" id="SSF109755">
    <property type="entry name" value="PhoU-like"/>
    <property type="match status" value="1"/>
</dbReference>
<name>A0ABV6LPP9_9BACI</name>
<dbReference type="InterPro" id="IPR026022">
    <property type="entry name" value="PhoU_dom"/>
</dbReference>
<dbReference type="PIRSF" id="PIRSF003107">
    <property type="entry name" value="PhoU"/>
    <property type="match status" value="1"/>
</dbReference>
<gene>
    <name evidence="3" type="primary">phoU</name>
    <name evidence="3" type="ORF">ACFFGV_11820</name>
</gene>
<protein>
    <recommendedName>
        <fullName evidence="1">Phosphate-specific transport system accessory protein PhoU</fullName>
    </recommendedName>
</protein>
<dbReference type="Pfam" id="PF01895">
    <property type="entry name" value="PhoU"/>
    <property type="match status" value="2"/>
</dbReference>
<comment type="function">
    <text evidence="1">Plays a role in the regulation of phosphate uptake.</text>
</comment>
<accession>A0ABV6LPP9</accession>
<comment type="subcellular location">
    <subcellularLocation>
        <location evidence="1">Cytoplasm</location>
    </subcellularLocation>
</comment>
<dbReference type="PANTHER" id="PTHR42930:SF3">
    <property type="entry name" value="PHOSPHATE-SPECIFIC TRANSPORT SYSTEM ACCESSORY PROTEIN PHOU"/>
    <property type="match status" value="1"/>
</dbReference>
<dbReference type="NCBIfam" id="TIGR02135">
    <property type="entry name" value="phoU_full"/>
    <property type="match status" value="1"/>
</dbReference>
<feature type="domain" description="PhoU" evidence="2">
    <location>
        <begin position="121"/>
        <end position="206"/>
    </location>
</feature>
<keyword evidence="1" id="KW-0813">Transport</keyword>